<dbReference type="GO" id="GO:0003688">
    <property type="term" value="F:DNA replication origin binding"/>
    <property type="evidence" value="ECO:0007669"/>
    <property type="project" value="TreeGrafter"/>
</dbReference>
<name>G7E862_MIXOS</name>
<reference evidence="4 5" key="2">
    <citation type="journal article" date="2012" name="Open Biol.">
        <title>Characteristics of nucleosomes and linker DNA regions on the genome of the basidiomycete Mixia osmundae revealed by mono- and dinucleosome mapping.</title>
        <authorList>
            <person name="Nishida H."/>
            <person name="Kondo S."/>
            <person name="Matsumoto T."/>
            <person name="Suzuki Y."/>
            <person name="Yoshikawa H."/>
            <person name="Taylor T.D."/>
            <person name="Sugiyama J."/>
        </authorList>
    </citation>
    <scope>NUCLEOTIDE SEQUENCE [LARGE SCALE GENOMIC DNA]</scope>
    <source>
        <strain evidence="5">CBS 9802 / IAM 14324 / JCM 22182 / KY 12970</strain>
    </source>
</reference>
<feature type="region of interest" description="Disordered" evidence="2">
    <location>
        <begin position="94"/>
        <end position="113"/>
    </location>
</feature>
<evidence type="ECO:0000259" key="3">
    <source>
        <dbReference type="Pfam" id="PF09329"/>
    </source>
</evidence>
<dbReference type="Pfam" id="PF09329">
    <property type="entry name" value="zf-primase"/>
    <property type="match status" value="1"/>
</dbReference>
<feature type="region of interest" description="Disordered" evidence="2">
    <location>
        <begin position="548"/>
        <end position="577"/>
    </location>
</feature>
<evidence type="ECO:0000313" key="5">
    <source>
        <dbReference type="Proteomes" id="UP000009131"/>
    </source>
</evidence>
<comment type="caution">
    <text evidence="4">The sequence shown here is derived from an EMBL/GenBank/DDBJ whole genome shotgun (WGS) entry which is preliminary data.</text>
</comment>
<dbReference type="EMBL" id="BABT02000170">
    <property type="protein sequence ID" value="GAA99022.1"/>
    <property type="molecule type" value="Genomic_DNA"/>
</dbReference>
<feature type="compositionally biased region" description="Low complexity" evidence="2">
    <location>
        <begin position="52"/>
        <end position="61"/>
    </location>
</feature>
<organism evidence="4 5">
    <name type="scientific">Mixia osmundae (strain CBS 9802 / IAM 14324 / JCM 22182 / KY 12970)</name>
    <dbReference type="NCBI Taxonomy" id="764103"/>
    <lineage>
        <taxon>Eukaryota</taxon>
        <taxon>Fungi</taxon>
        <taxon>Dikarya</taxon>
        <taxon>Basidiomycota</taxon>
        <taxon>Pucciniomycotina</taxon>
        <taxon>Mixiomycetes</taxon>
        <taxon>Mixiales</taxon>
        <taxon>Mixiaceae</taxon>
        <taxon>Mixia</taxon>
    </lineage>
</organism>
<dbReference type="InterPro" id="IPR015408">
    <property type="entry name" value="Znf_Mcm10/DnaG"/>
</dbReference>
<protein>
    <recommendedName>
        <fullName evidence="3">Zinc finger Mcm10/DnaG-type domain-containing protein</fullName>
    </recommendedName>
</protein>
<accession>G7E862</accession>
<feature type="compositionally biased region" description="Polar residues" evidence="2">
    <location>
        <begin position="475"/>
        <end position="485"/>
    </location>
</feature>
<evidence type="ECO:0000256" key="2">
    <source>
        <dbReference type="SAM" id="MobiDB-lite"/>
    </source>
</evidence>
<dbReference type="PANTHER" id="PTHR13454">
    <property type="entry name" value="PROTEIN MCM10 HOMOLOG"/>
    <property type="match status" value="1"/>
</dbReference>
<keyword evidence="5" id="KW-1185">Reference proteome</keyword>
<dbReference type="InParanoid" id="G7E862"/>
<feature type="region of interest" description="Disordered" evidence="2">
    <location>
        <begin position="119"/>
        <end position="151"/>
    </location>
</feature>
<dbReference type="AlphaFoldDB" id="G7E862"/>
<feature type="compositionally biased region" description="Basic and acidic residues" evidence="2">
    <location>
        <begin position="62"/>
        <end position="77"/>
    </location>
</feature>
<evidence type="ECO:0000256" key="1">
    <source>
        <dbReference type="ARBA" id="ARBA00009679"/>
    </source>
</evidence>
<proteinExistence type="inferred from homology"/>
<reference evidence="4 5" key="1">
    <citation type="journal article" date="2011" name="J. Gen. Appl. Microbiol.">
        <title>Draft genome sequencing of the enigmatic basidiomycete Mixia osmundae.</title>
        <authorList>
            <person name="Nishida H."/>
            <person name="Nagatsuka Y."/>
            <person name="Sugiyama J."/>
        </authorList>
    </citation>
    <scope>NUCLEOTIDE SEQUENCE [LARGE SCALE GENOMIC DNA]</scope>
    <source>
        <strain evidence="5">CBS 9802 / IAM 14324 / JCM 22182 / KY 12970</strain>
    </source>
</reference>
<evidence type="ECO:0000313" key="4">
    <source>
        <dbReference type="EMBL" id="GAA99022.1"/>
    </source>
</evidence>
<dbReference type="InterPro" id="IPR012340">
    <property type="entry name" value="NA-bd_OB-fold"/>
</dbReference>
<feature type="domain" description="Zinc finger Mcm10/DnaG-type" evidence="3">
    <location>
        <begin position="426"/>
        <end position="471"/>
    </location>
</feature>
<sequence>MAVEESDEELLVVASPKKQKAAPQHALVYASTARRAPGAHHTDVALPRIAQSRSSELARALAAERKPRDLTDRRDKPASSFLAASTKVHTLLKHQEFRRNASRATSFGEPAARRHRRIFQADEQPHASTSRATQADRLPSQPCSPDPARQRGDDLTLVEDLEPCPLPHRQRPDDPDYQQIEPYSGIRLRDRILAHAELEEHLEDRFYLSPRRIYSMVREVPGRAGHLDLPIERDWIVIGILCEKSPIRMTSQIGDINQPAQDEPADEELDEVLGSAAGKGRRGNALQAKQRTKKSRRYISFKFVDLGSLNAGGGEGVMNVQLFEAEHELEHRSGHSSDEEQITAKRYRIRKETYSRDGQGRKGQIQKRHYTGGSGGAYEAFWKAQNGTVVAILNPNLRRQRPLPGRPDTKMIMLSPENATSVLLIGHARDLGECEATRRDGQPCTAWCDRRAHPVCDFHLESNLAKQRARRPEFSTGNSGMSTGLTRGKAARKGAVKGGGKLGFGPAREDDKPDYANKTGLLPRNNKTVIEGVTTFVMASSLTEMPKRRRFGESTYSEPLDPSSKEAKKRRHDQSEKEIRLKEGFAEMLKNDRGSIGAQYLREVQANKTARSEGAAPTTAAQEDQAQLAMQRELKQRVYDPTKLRMMGFDPVADKHTTRSFVDPESQQAQSKAMAALEAKRAKSRINPKLNAPPTRVSNVRAPLSPVTPAELLVELEISRPLSDSCAAKPQWRSRSRHVSQALQHVQHL</sequence>
<dbReference type="HOGENOM" id="CLU_371339_0_0_1"/>
<dbReference type="OrthoDB" id="202825at2759"/>
<gene>
    <name evidence="4" type="primary">Mo05711</name>
    <name evidence="4" type="ORF">E5Q_05711</name>
</gene>
<dbReference type="PANTHER" id="PTHR13454:SF11">
    <property type="entry name" value="PROTEIN MCM10 HOMOLOG"/>
    <property type="match status" value="1"/>
</dbReference>
<dbReference type="GO" id="GO:0003697">
    <property type="term" value="F:single-stranded DNA binding"/>
    <property type="evidence" value="ECO:0007669"/>
    <property type="project" value="InterPro"/>
</dbReference>
<dbReference type="InterPro" id="IPR040184">
    <property type="entry name" value="Mcm10"/>
</dbReference>
<dbReference type="RefSeq" id="XP_014571004.1">
    <property type="nucleotide sequence ID" value="XM_014715518.1"/>
</dbReference>
<dbReference type="GO" id="GO:0043596">
    <property type="term" value="C:nuclear replication fork"/>
    <property type="evidence" value="ECO:0007669"/>
    <property type="project" value="TreeGrafter"/>
</dbReference>
<dbReference type="eggNOG" id="KOG3056">
    <property type="taxonomic scope" value="Eukaryota"/>
</dbReference>
<comment type="similarity">
    <text evidence="1">Belongs to the MCM10 family.</text>
</comment>
<dbReference type="STRING" id="764103.G7E862"/>
<dbReference type="GO" id="GO:0006270">
    <property type="term" value="P:DNA replication initiation"/>
    <property type="evidence" value="ECO:0007669"/>
    <property type="project" value="InterPro"/>
</dbReference>
<dbReference type="Gene3D" id="2.40.50.140">
    <property type="entry name" value="Nucleic acid-binding proteins"/>
    <property type="match status" value="2"/>
</dbReference>
<dbReference type="Proteomes" id="UP000009131">
    <property type="component" value="Unassembled WGS sequence"/>
</dbReference>
<feature type="region of interest" description="Disordered" evidence="2">
    <location>
        <begin position="330"/>
        <end position="366"/>
    </location>
</feature>
<feature type="compositionally biased region" description="Basic and acidic residues" evidence="2">
    <location>
        <begin position="350"/>
        <end position="360"/>
    </location>
</feature>
<dbReference type="OMA" id="GKPCGSW"/>
<feature type="region of interest" description="Disordered" evidence="2">
    <location>
        <begin position="33"/>
        <end position="82"/>
    </location>
</feature>
<feature type="region of interest" description="Disordered" evidence="2">
    <location>
        <begin position="469"/>
        <end position="520"/>
    </location>
</feature>